<organism evidence="4 5">
    <name type="scientific">Manihot esculenta</name>
    <name type="common">Cassava</name>
    <name type="synonym">Jatropha manihot</name>
    <dbReference type="NCBI Taxonomy" id="3983"/>
    <lineage>
        <taxon>Eukaryota</taxon>
        <taxon>Viridiplantae</taxon>
        <taxon>Streptophyta</taxon>
        <taxon>Embryophyta</taxon>
        <taxon>Tracheophyta</taxon>
        <taxon>Spermatophyta</taxon>
        <taxon>Magnoliopsida</taxon>
        <taxon>eudicotyledons</taxon>
        <taxon>Gunneridae</taxon>
        <taxon>Pentapetalae</taxon>
        <taxon>rosids</taxon>
        <taxon>fabids</taxon>
        <taxon>Malpighiales</taxon>
        <taxon>Euphorbiaceae</taxon>
        <taxon>Crotonoideae</taxon>
        <taxon>Manihoteae</taxon>
        <taxon>Manihot</taxon>
    </lineage>
</organism>
<evidence type="ECO:0000313" key="4">
    <source>
        <dbReference type="EMBL" id="OAY40029.1"/>
    </source>
</evidence>
<evidence type="ECO:0000256" key="3">
    <source>
        <dbReference type="ARBA" id="ARBA00022946"/>
    </source>
</evidence>
<gene>
    <name evidence="4" type="ORF">MANES_10G143300v8</name>
</gene>
<comment type="caution">
    <text evidence="4">The sequence shown here is derived from an EMBL/GenBank/DDBJ whole genome shotgun (WGS) entry which is preliminary data.</text>
</comment>
<dbReference type="GO" id="GO:0006353">
    <property type="term" value="P:DNA-templated transcription termination"/>
    <property type="evidence" value="ECO:0007669"/>
    <property type="project" value="UniProtKB-KW"/>
</dbReference>
<dbReference type="GO" id="GO:0009658">
    <property type="term" value="P:chloroplast organization"/>
    <property type="evidence" value="ECO:0000318"/>
    <property type="project" value="GO_Central"/>
</dbReference>
<dbReference type="InterPro" id="IPR003690">
    <property type="entry name" value="MTERF"/>
</dbReference>
<keyword evidence="2" id="KW-0806">Transcription termination</keyword>
<dbReference type="AlphaFoldDB" id="A0A2C9V612"/>
<keyword evidence="2" id="KW-0805">Transcription regulation</keyword>
<reference evidence="5" key="1">
    <citation type="journal article" date="2016" name="Nat. Biotechnol.">
        <title>Sequencing wild and cultivated cassava and related species reveals extensive interspecific hybridization and genetic diversity.</title>
        <authorList>
            <person name="Bredeson J.V."/>
            <person name="Lyons J.B."/>
            <person name="Prochnik S.E."/>
            <person name="Wu G.A."/>
            <person name="Ha C.M."/>
            <person name="Edsinger-Gonzales E."/>
            <person name="Grimwood J."/>
            <person name="Schmutz J."/>
            <person name="Rabbi I.Y."/>
            <person name="Egesi C."/>
            <person name="Nauluvula P."/>
            <person name="Lebot V."/>
            <person name="Ndunguru J."/>
            <person name="Mkamilo G."/>
            <person name="Bart R.S."/>
            <person name="Setter T.L."/>
            <person name="Gleadow R.M."/>
            <person name="Kulakow P."/>
            <person name="Ferguson M.E."/>
            <person name="Rounsley S."/>
            <person name="Rokhsar D.S."/>
        </authorList>
    </citation>
    <scope>NUCLEOTIDE SEQUENCE [LARGE SCALE GENOMIC DNA]</scope>
    <source>
        <strain evidence="5">cv. AM560-2</strain>
    </source>
</reference>
<dbReference type="Pfam" id="PF02536">
    <property type="entry name" value="mTERF"/>
    <property type="match status" value="1"/>
</dbReference>
<dbReference type="SMART" id="SM00733">
    <property type="entry name" value="Mterf"/>
    <property type="match status" value="7"/>
</dbReference>
<sequence>MFYFLCKTILHGRNGYSITAQNLSIPPLSTFLRYLTSDASQHSFIVSYLTNTCGFSPESALSASKFYRLQTLDNAVLVLSIFKNLGCSKFHISYIILKLPRILASNPERTIIPKLEFFRSKGASNSDLVRIFSCCPWILERGLEKQLVPSFNFFRDLLQSDQKTIAAVKCCPSILLCRLEARVIPVINILRENGVPEANILHLIRYHPMKLHTNPDNFKKVLEEVRLMGFSPLKVHFVLAIVVLMGVRKSVWENKVDVYKRWGWSNEDVITAFGKHPFCMRISDDKIMAVMDFYVNKLGLDSSVIVNCPVLLALSLKKRIVPRGSLIQFMSSKGLVKIDSHIATLLKHSEKNFIEKFVNRYEESPQLLKLYSELKQQGEQQQDS</sequence>
<evidence type="ECO:0000256" key="2">
    <source>
        <dbReference type="ARBA" id="ARBA00022472"/>
    </source>
</evidence>
<protein>
    <submittedName>
        <fullName evidence="4">Uncharacterized protein</fullName>
    </submittedName>
</protein>
<proteinExistence type="inferred from homology"/>
<evidence type="ECO:0000313" key="5">
    <source>
        <dbReference type="Proteomes" id="UP000091857"/>
    </source>
</evidence>
<comment type="similarity">
    <text evidence="1">Belongs to the mTERF family.</text>
</comment>
<dbReference type="EMBL" id="CM004396">
    <property type="protein sequence ID" value="OAY40029.1"/>
    <property type="molecule type" value="Genomic_DNA"/>
</dbReference>
<accession>A0A2C9V612</accession>
<dbReference type="OMA" id="CPWILER"/>
<dbReference type="GO" id="GO:0009507">
    <property type="term" value="C:chloroplast"/>
    <property type="evidence" value="ECO:0000318"/>
    <property type="project" value="GO_Central"/>
</dbReference>
<dbReference type="GO" id="GO:0003676">
    <property type="term" value="F:nucleic acid binding"/>
    <property type="evidence" value="ECO:0007669"/>
    <property type="project" value="InterPro"/>
</dbReference>
<keyword evidence="2" id="KW-0804">Transcription</keyword>
<name>A0A2C9V612_MANES</name>
<dbReference type="PANTHER" id="PTHR13068:SF233">
    <property type="entry name" value="MTERF FAMILY PROTEIN"/>
    <property type="match status" value="1"/>
</dbReference>
<dbReference type="InterPro" id="IPR038538">
    <property type="entry name" value="MTERF_sf"/>
</dbReference>
<evidence type="ECO:0000256" key="1">
    <source>
        <dbReference type="ARBA" id="ARBA00007692"/>
    </source>
</evidence>
<dbReference type="Gramene" id="Manes.10G143300.1.v8.1">
    <property type="protein sequence ID" value="Manes.10G143300.1.v8.1.CDS.1"/>
    <property type="gene ID" value="Manes.10G143300.v8.1"/>
</dbReference>
<dbReference type="Proteomes" id="UP000091857">
    <property type="component" value="Chromosome 10"/>
</dbReference>
<dbReference type="Gene3D" id="1.25.70.10">
    <property type="entry name" value="Transcription termination factor 3, mitochondrial"/>
    <property type="match status" value="1"/>
</dbReference>
<dbReference type="PANTHER" id="PTHR13068">
    <property type="entry name" value="CGI-12 PROTEIN-RELATED"/>
    <property type="match status" value="1"/>
</dbReference>
<dbReference type="FunFam" id="1.25.70.10:FF:000001">
    <property type="entry name" value="Mitochondrial transcription termination factor-like"/>
    <property type="match status" value="1"/>
</dbReference>
<keyword evidence="3" id="KW-0809">Transit peptide</keyword>
<keyword evidence="5" id="KW-1185">Reference proteome</keyword>